<dbReference type="GO" id="GO:0016020">
    <property type="term" value="C:membrane"/>
    <property type="evidence" value="ECO:0007669"/>
    <property type="project" value="TreeGrafter"/>
</dbReference>
<dbReference type="PANTHER" id="PTHR43798:SF33">
    <property type="entry name" value="HYDROLASE, PUTATIVE (AFU_ORTHOLOGUE AFUA_2G14860)-RELATED"/>
    <property type="match status" value="1"/>
</dbReference>
<dbReference type="AlphaFoldDB" id="A0A2T0TM97"/>
<dbReference type="PANTHER" id="PTHR43798">
    <property type="entry name" value="MONOACYLGLYCEROL LIPASE"/>
    <property type="match status" value="1"/>
</dbReference>
<comment type="caution">
    <text evidence="2">The sequence shown here is derived from an EMBL/GenBank/DDBJ whole genome shotgun (WGS) entry which is preliminary data.</text>
</comment>
<dbReference type="GO" id="GO:0003824">
    <property type="term" value="F:catalytic activity"/>
    <property type="evidence" value="ECO:0007669"/>
    <property type="project" value="UniProtKB-ARBA"/>
</dbReference>
<protein>
    <submittedName>
        <fullName evidence="2">Pimeloyl-ACP methyl ester carboxylesterase</fullName>
    </submittedName>
</protein>
<evidence type="ECO:0000313" key="3">
    <source>
        <dbReference type="Proteomes" id="UP000239494"/>
    </source>
</evidence>
<feature type="domain" description="AB hydrolase-1" evidence="1">
    <location>
        <begin position="29"/>
        <end position="284"/>
    </location>
</feature>
<proteinExistence type="predicted"/>
<evidence type="ECO:0000259" key="1">
    <source>
        <dbReference type="Pfam" id="PF12697"/>
    </source>
</evidence>
<dbReference type="SUPFAM" id="SSF53474">
    <property type="entry name" value="alpha/beta-Hydrolases"/>
    <property type="match status" value="1"/>
</dbReference>
<dbReference type="InterPro" id="IPR000073">
    <property type="entry name" value="AB_hydrolase_1"/>
</dbReference>
<gene>
    <name evidence="2" type="ORF">CLV43_1011021</name>
</gene>
<dbReference type="InterPro" id="IPR029058">
    <property type="entry name" value="AB_hydrolase_fold"/>
</dbReference>
<keyword evidence="3" id="KW-1185">Reference proteome</keyword>
<accession>A0A2T0TM97</accession>
<organism evidence="2 3">
    <name type="scientific">Umezawaea tangerina</name>
    <dbReference type="NCBI Taxonomy" id="84725"/>
    <lineage>
        <taxon>Bacteria</taxon>
        <taxon>Bacillati</taxon>
        <taxon>Actinomycetota</taxon>
        <taxon>Actinomycetes</taxon>
        <taxon>Pseudonocardiales</taxon>
        <taxon>Pseudonocardiaceae</taxon>
        <taxon>Umezawaea</taxon>
    </lineage>
</organism>
<dbReference type="Pfam" id="PF12697">
    <property type="entry name" value="Abhydrolase_6"/>
    <property type="match status" value="1"/>
</dbReference>
<dbReference type="InterPro" id="IPR050266">
    <property type="entry name" value="AB_hydrolase_sf"/>
</dbReference>
<sequence length="294" mass="31644">MHKPPLGRLVPVADHHLFLHTSGTGGPTVVFLPGAGLVGLDFLNVQQLAADLATSAVYDRAGTGWSTPADLPRTATEVATELRALLHTASLPGPFVLVGHSLGAFYARRYAQLFPTEVAGLLLLDPGHEDMLTYLPPQAAELNNRMKQAAQDMPDLTDDQLTASRTALTTLYATWPAEVLPPLVEHHLTAWRTGLAEAANMDTTVYDELRHGTPLPDVPLTVLTATGRNAYWSQFADEHLVQAAQTGLHAMHAAIASSVPRGQHRTVDNASHQYLTIEQPDAVITALADLLKNC</sequence>
<evidence type="ECO:0000313" key="2">
    <source>
        <dbReference type="EMBL" id="PRY46741.1"/>
    </source>
</evidence>
<dbReference type="RefSeq" id="WP_170155683.1">
    <property type="nucleotide sequence ID" value="NZ_PVTF01000001.1"/>
</dbReference>
<name>A0A2T0TM97_9PSEU</name>
<dbReference type="Proteomes" id="UP000239494">
    <property type="component" value="Unassembled WGS sequence"/>
</dbReference>
<dbReference type="Gene3D" id="3.40.50.1820">
    <property type="entry name" value="alpha/beta hydrolase"/>
    <property type="match status" value="1"/>
</dbReference>
<dbReference type="EMBL" id="PVTF01000001">
    <property type="protein sequence ID" value="PRY46741.1"/>
    <property type="molecule type" value="Genomic_DNA"/>
</dbReference>
<reference evidence="2 3" key="1">
    <citation type="submission" date="2018-03" db="EMBL/GenBank/DDBJ databases">
        <title>Genomic Encyclopedia of Archaeal and Bacterial Type Strains, Phase II (KMG-II): from individual species to whole genera.</title>
        <authorList>
            <person name="Goeker M."/>
        </authorList>
    </citation>
    <scope>NUCLEOTIDE SEQUENCE [LARGE SCALE GENOMIC DNA]</scope>
    <source>
        <strain evidence="2 3">DSM 44720</strain>
    </source>
</reference>